<comment type="caution">
    <text evidence="2">The sequence shown here is derived from an EMBL/GenBank/DDBJ whole genome shotgun (WGS) entry which is preliminary data.</text>
</comment>
<dbReference type="Gramene" id="OE9A010962T1">
    <property type="protein sequence ID" value="OE9A010962C1"/>
    <property type="gene ID" value="OE9A010962"/>
</dbReference>
<reference evidence="2 3" key="1">
    <citation type="submission" date="2019-12" db="EMBL/GenBank/DDBJ databases">
        <authorList>
            <person name="Alioto T."/>
            <person name="Alioto T."/>
            <person name="Gomez Garrido J."/>
        </authorList>
    </citation>
    <scope>NUCLEOTIDE SEQUENCE [LARGE SCALE GENOMIC DNA]</scope>
</reference>
<dbReference type="EMBL" id="CACTIH010003839">
    <property type="protein sequence ID" value="CAA2986063.1"/>
    <property type="molecule type" value="Genomic_DNA"/>
</dbReference>
<proteinExistence type="predicted"/>
<dbReference type="OrthoDB" id="847710at2759"/>
<dbReference type="Proteomes" id="UP000594638">
    <property type="component" value="Unassembled WGS sequence"/>
</dbReference>
<evidence type="ECO:0000313" key="3">
    <source>
        <dbReference type="Proteomes" id="UP000594638"/>
    </source>
</evidence>
<sequence>MEENNTKQTGSIYTRSVPTKNPDHGQDPRPPAAVNDGEEEEENPETIREAKRRKTCSIALDKQKTSMNSSFSFFCGSGASTPETTPKFGSFNLVVESAKIRGPEKARDDEEVEATAEKNVVSGLDSTDGIETVI</sequence>
<feature type="region of interest" description="Disordered" evidence="1">
    <location>
        <begin position="1"/>
        <end position="52"/>
    </location>
</feature>
<gene>
    <name evidence="2" type="ORF">OLEA9_A010962</name>
</gene>
<accession>A0A8S0S3V9</accession>
<organism evidence="2 3">
    <name type="scientific">Olea europaea subsp. europaea</name>
    <dbReference type="NCBI Taxonomy" id="158383"/>
    <lineage>
        <taxon>Eukaryota</taxon>
        <taxon>Viridiplantae</taxon>
        <taxon>Streptophyta</taxon>
        <taxon>Embryophyta</taxon>
        <taxon>Tracheophyta</taxon>
        <taxon>Spermatophyta</taxon>
        <taxon>Magnoliopsida</taxon>
        <taxon>eudicotyledons</taxon>
        <taxon>Gunneridae</taxon>
        <taxon>Pentapetalae</taxon>
        <taxon>asterids</taxon>
        <taxon>lamiids</taxon>
        <taxon>Lamiales</taxon>
        <taxon>Oleaceae</taxon>
        <taxon>Oleeae</taxon>
        <taxon>Olea</taxon>
    </lineage>
</organism>
<dbReference type="AlphaFoldDB" id="A0A8S0S3V9"/>
<keyword evidence="3" id="KW-1185">Reference proteome</keyword>
<name>A0A8S0S3V9_OLEEU</name>
<evidence type="ECO:0000256" key="1">
    <source>
        <dbReference type="SAM" id="MobiDB-lite"/>
    </source>
</evidence>
<feature type="compositionally biased region" description="Polar residues" evidence="1">
    <location>
        <begin position="1"/>
        <end position="19"/>
    </location>
</feature>
<evidence type="ECO:0000313" key="2">
    <source>
        <dbReference type="EMBL" id="CAA2986063.1"/>
    </source>
</evidence>
<protein>
    <submittedName>
        <fullName evidence="2">Uncharacterized protein</fullName>
    </submittedName>
</protein>